<sequence>MSRTYVWMPALAAASFVFAAAQAQAPYCGEDYGTGVMGSLSQEQRMMHYAEVQDAVANLSPNDMRSFRSDLRNHVKAMTPAERMHFAQDLTAKWKALAPQQRAKIQQSFTTYRNDGRWGALGMRQGKSMGGCWW</sequence>
<evidence type="ECO:0000313" key="2">
    <source>
        <dbReference type="EMBL" id="NIK87313.1"/>
    </source>
</evidence>
<organism evidence="2 3">
    <name type="scientific">Rhizomicrobium palustre</name>
    <dbReference type="NCBI Taxonomy" id="189966"/>
    <lineage>
        <taxon>Bacteria</taxon>
        <taxon>Pseudomonadati</taxon>
        <taxon>Pseudomonadota</taxon>
        <taxon>Alphaproteobacteria</taxon>
        <taxon>Micropepsales</taxon>
        <taxon>Micropepsaceae</taxon>
        <taxon>Rhizomicrobium</taxon>
    </lineage>
</organism>
<gene>
    <name evidence="2" type="ORF">FHS83_000631</name>
</gene>
<comment type="caution">
    <text evidence="2">The sequence shown here is derived from an EMBL/GenBank/DDBJ whole genome shotgun (WGS) entry which is preliminary data.</text>
</comment>
<keyword evidence="3" id="KW-1185">Reference proteome</keyword>
<protein>
    <submittedName>
        <fullName evidence="2">Spy/CpxP family protein refolding chaperone</fullName>
    </submittedName>
</protein>
<keyword evidence="1" id="KW-0732">Signal</keyword>
<dbReference type="EMBL" id="JAASRM010000001">
    <property type="protein sequence ID" value="NIK87313.1"/>
    <property type="molecule type" value="Genomic_DNA"/>
</dbReference>
<reference evidence="2 3" key="1">
    <citation type="submission" date="2020-03" db="EMBL/GenBank/DDBJ databases">
        <title>Genomic Encyclopedia of Type Strains, Phase IV (KMG-IV): sequencing the most valuable type-strain genomes for metagenomic binning, comparative biology and taxonomic classification.</title>
        <authorList>
            <person name="Goeker M."/>
        </authorList>
    </citation>
    <scope>NUCLEOTIDE SEQUENCE [LARGE SCALE GENOMIC DNA]</scope>
    <source>
        <strain evidence="2 3">DSM 19867</strain>
    </source>
</reference>
<dbReference type="AlphaFoldDB" id="A0A846MVC4"/>
<evidence type="ECO:0000256" key="1">
    <source>
        <dbReference type="SAM" id="SignalP"/>
    </source>
</evidence>
<feature type="chain" id="PRO_5032495975" evidence="1">
    <location>
        <begin position="20"/>
        <end position="134"/>
    </location>
</feature>
<proteinExistence type="predicted"/>
<accession>A0A846MVC4</accession>
<evidence type="ECO:0000313" key="3">
    <source>
        <dbReference type="Proteomes" id="UP000570514"/>
    </source>
</evidence>
<feature type="signal peptide" evidence="1">
    <location>
        <begin position="1"/>
        <end position="19"/>
    </location>
</feature>
<dbReference type="Proteomes" id="UP000570514">
    <property type="component" value="Unassembled WGS sequence"/>
</dbReference>
<name>A0A846MVC4_9PROT</name>
<dbReference type="RefSeq" id="WP_167080802.1">
    <property type="nucleotide sequence ID" value="NZ_BAAADC010000001.1"/>
</dbReference>